<dbReference type="RefSeq" id="WP_179565602.1">
    <property type="nucleotide sequence ID" value="NZ_JACBZY010000001.1"/>
</dbReference>
<reference evidence="2 3" key="1">
    <citation type="submission" date="2020-07" db="EMBL/GenBank/DDBJ databases">
        <title>Sequencing the genomes of 1000 actinobacteria strains.</title>
        <authorList>
            <person name="Klenk H.-P."/>
        </authorList>
    </citation>
    <scope>NUCLEOTIDE SEQUENCE [LARGE SCALE GENOMIC DNA]</scope>
    <source>
        <strain evidence="2 3">DSM 23141</strain>
    </source>
</reference>
<protein>
    <submittedName>
        <fullName evidence="2">DNA-binding PadR family transcriptional regulator</fullName>
    </submittedName>
</protein>
<comment type="caution">
    <text evidence="2">The sequence shown here is derived from an EMBL/GenBank/DDBJ whole genome shotgun (WGS) entry which is preliminary data.</text>
</comment>
<dbReference type="EMBL" id="JACBZY010000001">
    <property type="protein sequence ID" value="NYG98264.1"/>
    <property type="molecule type" value="Genomic_DNA"/>
</dbReference>
<name>A0A852YAF5_9MICO</name>
<sequence length="195" mass="21916">MSELTPLAVAALGLLEERPMHPYEMYQVLMQRSEDRLLKVRPGSLYHAVDRLARGGHVRATGTEREGNRPERTTYEITDAGSVALQARLSAMLGEYVNEYPVFPLAIGESHNLAPDAVATLLEARLAGLRQELADYHVGRQTVTAKGLPEAYWLDIDYKITLLQTEIEWHQATIARLQSGDLTWNPEHTKESNRP</sequence>
<dbReference type="InterPro" id="IPR036390">
    <property type="entry name" value="WH_DNA-bd_sf"/>
</dbReference>
<dbReference type="InterPro" id="IPR036388">
    <property type="entry name" value="WH-like_DNA-bd_sf"/>
</dbReference>
<dbReference type="Gene3D" id="1.10.10.10">
    <property type="entry name" value="Winged helix-like DNA-binding domain superfamily/Winged helix DNA-binding domain"/>
    <property type="match status" value="1"/>
</dbReference>
<dbReference type="Pfam" id="PF03551">
    <property type="entry name" value="PadR"/>
    <property type="match status" value="1"/>
</dbReference>
<gene>
    <name evidence="2" type="ORF">BJ979_000890</name>
</gene>
<organism evidence="2 3">
    <name type="scientific">Schumannella luteola</name>
    <dbReference type="NCBI Taxonomy" id="472059"/>
    <lineage>
        <taxon>Bacteria</taxon>
        <taxon>Bacillati</taxon>
        <taxon>Actinomycetota</taxon>
        <taxon>Actinomycetes</taxon>
        <taxon>Micrococcales</taxon>
        <taxon>Microbacteriaceae</taxon>
        <taxon>Schumannella</taxon>
    </lineage>
</organism>
<keyword evidence="3" id="KW-1185">Reference proteome</keyword>
<dbReference type="SUPFAM" id="SSF46785">
    <property type="entry name" value="Winged helix' DNA-binding domain"/>
    <property type="match status" value="1"/>
</dbReference>
<dbReference type="InterPro" id="IPR052509">
    <property type="entry name" value="Metal_resp_DNA-bind_regulator"/>
</dbReference>
<evidence type="ECO:0000313" key="2">
    <source>
        <dbReference type="EMBL" id="NYG98264.1"/>
    </source>
</evidence>
<dbReference type="PANTHER" id="PTHR33169">
    <property type="entry name" value="PADR-FAMILY TRANSCRIPTIONAL REGULATOR"/>
    <property type="match status" value="1"/>
</dbReference>
<keyword evidence="2" id="KW-0238">DNA-binding</keyword>
<evidence type="ECO:0000313" key="3">
    <source>
        <dbReference type="Proteomes" id="UP000553888"/>
    </source>
</evidence>
<evidence type="ECO:0000259" key="1">
    <source>
        <dbReference type="Pfam" id="PF03551"/>
    </source>
</evidence>
<dbReference type="Proteomes" id="UP000553888">
    <property type="component" value="Unassembled WGS sequence"/>
</dbReference>
<dbReference type="AlphaFoldDB" id="A0A852YAF5"/>
<proteinExistence type="predicted"/>
<accession>A0A852YAF5</accession>
<feature type="domain" description="Transcription regulator PadR N-terminal" evidence="1">
    <location>
        <begin position="12"/>
        <end position="86"/>
    </location>
</feature>
<dbReference type="InterPro" id="IPR005149">
    <property type="entry name" value="Tscrpt_reg_PadR_N"/>
</dbReference>
<dbReference type="PANTHER" id="PTHR33169:SF27">
    <property type="entry name" value="TRANSCRIPTIONAL REGULATOR PADR FAMILY PROTEIN"/>
    <property type="match status" value="1"/>
</dbReference>
<dbReference type="GO" id="GO:0003677">
    <property type="term" value="F:DNA binding"/>
    <property type="evidence" value="ECO:0007669"/>
    <property type="project" value="UniProtKB-KW"/>
</dbReference>